<dbReference type="RefSeq" id="WP_092129760.1">
    <property type="nucleotide sequence ID" value="NZ_FMYU01000019.1"/>
</dbReference>
<evidence type="ECO:0000259" key="1">
    <source>
        <dbReference type="SMART" id="SM00481"/>
    </source>
</evidence>
<dbReference type="CDD" id="cd07432">
    <property type="entry name" value="PHP_HisPPase"/>
    <property type="match status" value="1"/>
</dbReference>
<dbReference type="InterPro" id="IPR003141">
    <property type="entry name" value="Pol/His_phosphatase_N"/>
</dbReference>
<dbReference type="PANTHER" id="PTHR36928:SF1">
    <property type="entry name" value="PHOSPHATASE YCDX-RELATED"/>
    <property type="match status" value="1"/>
</dbReference>
<dbReference type="Pfam" id="PF02811">
    <property type="entry name" value="PHP"/>
    <property type="match status" value="1"/>
</dbReference>
<accession>A0A1G6RLM9</accession>
<protein>
    <submittedName>
        <fullName evidence="2">Histidinol phosphatase</fullName>
    </submittedName>
</protein>
<organism evidence="2 3">
    <name type="scientific">Desulfurella multipotens</name>
    <dbReference type="NCBI Taxonomy" id="79269"/>
    <lineage>
        <taxon>Bacteria</taxon>
        <taxon>Pseudomonadati</taxon>
        <taxon>Campylobacterota</taxon>
        <taxon>Desulfurellia</taxon>
        <taxon>Desulfurellales</taxon>
        <taxon>Desulfurellaceae</taxon>
        <taxon>Desulfurella</taxon>
    </lineage>
</organism>
<dbReference type="InterPro" id="IPR004013">
    <property type="entry name" value="PHP_dom"/>
</dbReference>
<dbReference type="GO" id="GO:0042578">
    <property type="term" value="F:phosphoric ester hydrolase activity"/>
    <property type="evidence" value="ECO:0007669"/>
    <property type="project" value="TreeGrafter"/>
</dbReference>
<dbReference type="SUPFAM" id="SSF89550">
    <property type="entry name" value="PHP domain-like"/>
    <property type="match status" value="1"/>
</dbReference>
<dbReference type="AlphaFoldDB" id="A0A1G6RLM9"/>
<evidence type="ECO:0000313" key="3">
    <source>
        <dbReference type="Proteomes" id="UP000199411"/>
    </source>
</evidence>
<proteinExistence type="predicted"/>
<dbReference type="Gene3D" id="3.20.20.140">
    <property type="entry name" value="Metal-dependent hydrolases"/>
    <property type="match status" value="1"/>
</dbReference>
<sequence length="224" mass="25086">MIDFHTHTVFSDGELIPSELVKRAKDKGYRAIAITDHADFSNLEIIINNIKKVTYGLEKYYGLYVFCGVEITHVPPKLIKNTIAASWQLGAEIVVVHGESPVENVASLTNLYAIESKCDILAHPGLIDQKEAQLAAKNNVYLEITSRSGHSLTNGHVFQMAKKYNAKCVINTDTHSPYDLIDINFAKTILHGCGMDENEVNNILLNSEELLEKILKRRFLCSKK</sequence>
<dbReference type="NCBIfam" id="NF004981">
    <property type="entry name" value="PRK06361.1"/>
    <property type="match status" value="1"/>
</dbReference>
<reference evidence="3" key="1">
    <citation type="submission" date="2016-10" db="EMBL/GenBank/DDBJ databases">
        <authorList>
            <person name="Varghese N."/>
            <person name="Submissions S."/>
        </authorList>
    </citation>
    <scope>NUCLEOTIDE SEQUENCE [LARGE SCALE GENOMIC DNA]</scope>
    <source>
        <strain evidence="3">DSM 8415</strain>
    </source>
</reference>
<dbReference type="GO" id="GO:0005829">
    <property type="term" value="C:cytosol"/>
    <property type="evidence" value="ECO:0007669"/>
    <property type="project" value="TreeGrafter"/>
</dbReference>
<dbReference type="InterPro" id="IPR016195">
    <property type="entry name" value="Pol/histidinol_Pase-like"/>
</dbReference>
<keyword evidence="3" id="KW-1185">Reference proteome</keyword>
<dbReference type="GO" id="GO:0008270">
    <property type="term" value="F:zinc ion binding"/>
    <property type="evidence" value="ECO:0007669"/>
    <property type="project" value="TreeGrafter"/>
</dbReference>
<dbReference type="PANTHER" id="PTHR36928">
    <property type="entry name" value="PHOSPHATASE YCDX-RELATED"/>
    <property type="match status" value="1"/>
</dbReference>
<name>A0A1G6RLM9_9BACT</name>
<dbReference type="Proteomes" id="UP000199411">
    <property type="component" value="Unassembled WGS sequence"/>
</dbReference>
<evidence type="ECO:0000313" key="2">
    <source>
        <dbReference type="EMBL" id="SDD05559.1"/>
    </source>
</evidence>
<dbReference type="InterPro" id="IPR050243">
    <property type="entry name" value="PHP_phosphatase"/>
</dbReference>
<dbReference type="SMART" id="SM00481">
    <property type="entry name" value="POLIIIAc"/>
    <property type="match status" value="1"/>
</dbReference>
<gene>
    <name evidence="2" type="ORF">SAMN05660835_01819</name>
</gene>
<dbReference type="EMBL" id="FMYU01000019">
    <property type="protein sequence ID" value="SDD05559.1"/>
    <property type="molecule type" value="Genomic_DNA"/>
</dbReference>
<dbReference type="OrthoDB" id="9808747at2"/>
<feature type="domain" description="Polymerase/histidinol phosphatase N-terminal" evidence="1">
    <location>
        <begin position="2"/>
        <end position="75"/>
    </location>
</feature>